<name>A0ABY1KS73_9FLAO</name>
<dbReference type="Proteomes" id="UP000185728">
    <property type="component" value="Unassembled WGS sequence"/>
</dbReference>
<dbReference type="InterPro" id="IPR025357">
    <property type="entry name" value="DUF4261"/>
</dbReference>
<comment type="caution">
    <text evidence="2">The sequence shown here is derived from an EMBL/GenBank/DDBJ whole genome shotgun (WGS) entry which is preliminary data.</text>
</comment>
<protein>
    <recommendedName>
        <fullName evidence="1">DUF4261 domain-containing protein</fullName>
    </recommendedName>
</protein>
<evidence type="ECO:0000313" key="3">
    <source>
        <dbReference type="Proteomes" id="UP000185728"/>
    </source>
</evidence>
<dbReference type="RefSeq" id="WP_076455236.1">
    <property type="nucleotide sequence ID" value="NZ_FTOB01000003.1"/>
</dbReference>
<feature type="domain" description="DUF4261" evidence="1">
    <location>
        <begin position="215"/>
        <end position="290"/>
    </location>
</feature>
<evidence type="ECO:0000259" key="1">
    <source>
        <dbReference type="Pfam" id="PF14080"/>
    </source>
</evidence>
<gene>
    <name evidence="2" type="ORF">SAMN05421766_103480</name>
</gene>
<sequence length="294" mass="34210">MSLFKKIFGNKPNLENEADVPENESLENPPELLMVKLFFEDEPVLNDELIEKELKNKFETIGFPDAKGKTKNLRQYFFKDYEVEFAEGNIPAQATILIPDENKIEYAELENSFRQSWNWQEAEETVKKCSYEILLTDLMSRNLGYKERIEFFQKFVASIVSAMMPSAVWIRNSEVILEPKDFLERSSRDNYQNINAFMNVRLFNIQETQNEMIMDTLGLSALGLPDFEFRFADYNPQQVAGLLFNYGAYIFENGVVIEHGNTIEGVEANEKLKCYFNHSQLEPKRIVIEIIKGD</sequence>
<dbReference type="Pfam" id="PF14080">
    <property type="entry name" value="DUF4261"/>
    <property type="match status" value="1"/>
</dbReference>
<organism evidence="2 3">
    <name type="scientific">Zobellia uliginosa</name>
    <dbReference type="NCBI Taxonomy" id="143224"/>
    <lineage>
        <taxon>Bacteria</taxon>
        <taxon>Pseudomonadati</taxon>
        <taxon>Bacteroidota</taxon>
        <taxon>Flavobacteriia</taxon>
        <taxon>Flavobacteriales</taxon>
        <taxon>Flavobacteriaceae</taxon>
        <taxon>Zobellia</taxon>
    </lineage>
</organism>
<reference evidence="2 3" key="1">
    <citation type="submission" date="2017-01" db="EMBL/GenBank/DDBJ databases">
        <authorList>
            <person name="Varghese N."/>
            <person name="Submissions S."/>
        </authorList>
    </citation>
    <scope>NUCLEOTIDE SEQUENCE [LARGE SCALE GENOMIC DNA]</scope>
    <source>
        <strain evidence="2 3">DSM 2061</strain>
    </source>
</reference>
<keyword evidence="3" id="KW-1185">Reference proteome</keyword>
<dbReference type="EMBL" id="FTOB01000003">
    <property type="protein sequence ID" value="SIS70209.1"/>
    <property type="molecule type" value="Genomic_DNA"/>
</dbReference>
<evidence type="ECO:0000313" key="2">
    <source>
        <dbReference type="EMBL" id="SIS70209.1"/>
    </source>
</evidence>
<proteinExistence type="predicted"/>
<accession>A0ABY1KS73</accession>